<organism evidence="9 10">
    <name type="scientific">Thalassovita aquimarina</name>
    <dbReference type="NCBI Taxonomy" id="2785917"/>
    <lineage>
        <taxon>Bacteria</taxon>
        <taxon>Pseudomonadati</taxon>
        <taxon>Pseudomonadota</taxon>
        <taxon>Alphaproteobacteria</taxon>
        <taxon>Rhodobacterales</taxon>
        <taxon>Roseobacteraceae</taxon>
        <taxon>Thalassovita</taxon>
    </lineage>
</organism>
<evidence type="ECO:0000259" key="6">
    <source>
        <dbReference type="Pfam" id="PF00441"/>
    </source>
</evidence>
<dbReference type="PANTHER" id="PTHR43884:SF34">
    <property type="entry name" value="ACYL-COA DEHYDROGENASE FAMILY PROTEIN"/>
    <property type="match status" value="1"/>
</dbReference>
<dbReference type="PROSITE" id="PS00073">
    <property type="entry name" value="ACYL_COA_DH_2"/>
    <property type="match status" value="1"/>
</dbReference>
<dbReference type="InterPro" id="IPR009075">
    <property type="entry name" value="AcylCo_DH/oxidase_C"/>
</dbReference>
<feature type="domain" description="Acyl-CoA dehydrogenase/oxidase N-terminal" evidence="8">
    <location>
        <begin position="6"/>
        <end position="120"/>
    </location>
</feature>
<proteinExistence type="inferred from homology"/>
<dbReference type="EMBL" id="JADMKU010000008">
    <property type="protein sequence ID" value="MBR9651512.1"/>
    <property type="molecule type" value="Genomic_DNA"/>
</dbReference>
<dbReference type="Gene3D" id="2.40.110.10">
    <property type="entry name" value="Butyryl-CoA Dehydrogenase, subunit A, domain 2"/>
    <property type="match status" value="1"/>
</dbReference>
<dbReference type="Gene3D" id="1.10.540.10">
    <property type="entry name" value="Acyl-CoA dehydrogenase/oxidase, N-terminal domain"/>
    <property type="match status" value="1"/>
</dbReference>
<dbReference type="InterPro" id="IPR013786">
    <property type="entry name" value="AcylCoA_DH/ox_N"/>
</dbReference>
<keyword evidence="5" id="KW-0560">Oxidoreductase</keyword>
<dbReference type="Gene3D" id="1.20.140.10">
    <property type="entry name" value="Butyryl-CoA Dehydrogenase, subunit A, domain 3"/>
    <property type="match status" value="1"/>
</dbReference>
<keyword evidence="3 5" id="KW-0285">Flavoprotein</keyword>
<protein>
    <submittedName>
        <fullName evidence="9">Acyl-CoA/acyl-ACP dehydrogenase</fullName>
    </submittedName>
</protein>
<evidence type="ECO:0000256" key="1">
    <source>
        <dbReference type="ARBA" id="ARBA00001974"/>
    </source>
</evidence>
<feature type="domain" description="Acyl-CoA oxidase/dehydrogenase middle" evidence="7">
    <location>
        <begin position="124"/>
        <end position="222"/>
    </location>
</feature>
<comment type="similarity">
    <text evidence="2 5">Belongs to the acyl-CoA dehydrogenase family.</text>
</comment>
<dbReference type="PANTHER" id="PTHR43884">
    <property type="entry name" value="ACYL-COA DEHYDROGENASE"/>
    <property type="match status" value="1"/>
</dbReference>
<dbReference type="Proteomes" id="UP001195941">
    <property type="component" value="Unassembled WGS sequence"/>
</dbReference>
<evidence type="ECO:0000256" key="2">
    <source>
        <dbReference type="ARBA" id="ARBA00009347"/>
    </source>
</evidence>
<sequence>MLQVNTPEQSMIIRTAEQVGEKYGLEYWRQCDQEKRFPAEFWKEVCEAGLCGVALPEEHGGAGFGMVEMALVIEALSMSGGGATVAQLFMLNPIFGGVAISKFGTDEMKSQWLPQLVSGDMQFCMALTEPDAGSNSLSISTVARRDGDGWRLSGNKVWITGVPEAQKMLVVARTTPADQVQRKTDGISLFLIDTDREGLSHTAIDKLGTNTLTSSSVYFDDVPVHASDLVGTLDAGWPQLLEVLNGERIVTTAGLSGTSRLATGLAVDYANDRKVFGNRPIASYQGLQFPLAQAHALNECARLMNLRAAQLCDDNLPYGSEANAAKLIAAQAAAMATERSMQTMGGMGYSKEFHVERLWRDARLFRFAPISEEMVLNFIAQHDLGMARSY</sequence>
<evidence type="ECO:0000256" key="3">
    <source>
        <dbReference type="ARBA" id="ARBA00022630"/>
    </source>
</evidence>
<evidence type="ECO:0000313" key="10">
    <source>
        <dbReference type="Proteomes" id="UP001195941"/>
    </source>
</evidence>
<name>A0ABS5HRB3_9RHOB</name>
<keyword evidence="10" id="KW-1185">Reference proteome</keyword>
<evidence type="ECO:0000256" key="4">
    <source>
        <dbReference type="ARBA" id="ARBA00022827"/>
    </source>
</evidence>
<dbReference type="InterPro" id="IPR046373">
    <property type="entry name" value="Acyl-CoA_Oxase/DH_mid-dom_sf"/>
</dbReference>
<dbReference type="SUPFAM" id="SSF56645">
    <property type="entry name" value="Acyl-CoA dehydrogenase NM domain-like"/>
    <property type="match status" value="1"/>
</dbReference>
<gene>
    <name evidence="9" type="ORF">IT775_10295</name>
</gene>
<dbReference type="Pfam" id="PF00441">
    <property type="entry name" value="Acyl-CoA_dh_1"/>
    <property type="match status" value="1"/>
</dbReference>
<dbReference type="InterPro" id="IPR009100">
    <property type="entry name" value="AcylCoA_DH/oxidase_NM_dom_sf"/>
</dbReference>
<dbReference type="InterPro" id="IPR006091">
    <property type="entry name" value="Acyl-CoA_Oxase/DH_mid-dom"/>
</dbReference>
<dbReference type="RefSeq" id="WP_212701034.1">
    <property type="nucleotide sequence ID" value="NZ_JADMKU010000008.1"/>
</dbReference>
<reference evidence="9 10" key="1">
    <citation type="journal article" date="2021" name="Arch. Microbiol.">
        <title>Thalassobius aquimarinus sp. nov., isolated from the Sea of Japan seashore.</title>
        <authorList>
            <person name="Kurilenko V.V."/>
            <person name="Romanenko L.A."/>
            <person name="Chernysheva N.Y."/>
            <person name="Velansky P.V."/>
            <person name="Tekutyeva L.A."/>
            <person name="Isaeva M.P."/>
            <person name="Mikhailov V.V."/>
        </authorList>
    </citation>
    <scope>NUCLEOTIDE SEQUENCE [LARGE SCALE GENOMIC DNA]</scope>
    <source>
        <strain evidence="9 10">KMM 8518</strain>
    </source>
</reference>
<dbReference type="InterPro" id="IPR037069">
    <property type="entry name" value="AcylCoA_DH/ox_N_sf"/>
</dbReference>
<comment type="caution">
    <text evidence="9">The sequence shown here is derived from an EMBL/GenBank/DDBJ whole genome shotgun (WGS) entry which is preliminary data.</text>
</comment>
<keyword evidence="4 5" id="KW-0274">FAD</keyword>
<evidence type="ECO:0000259" key="8">
    <source>
        <dbReference type="Pfam" id="PF02771"/>
    </source>
</evidence>
<evidence type="ECO:0000256" key="5">
    <source>
        <dbReference type="RuleBase" id="RU362125"/>
    </source>
</evidence>
<dbReference type="Pfam" id="PF02770">
    <property type="entry name" value="Acyl-CoA_dh_M"/>
    <property type="match status" value="1"/>
</dbReference>
<dbReference type="Pfam" id="PF02771">
    <property type="entry name" value="Acyl-CoA_dh_N"/>
    <property type="match status" value="1"/>
</dbReference>
<dbReference type="SUPFAM" id="SSF47203">
    <property type="entry name" value="Acyl-CoA dehydrogenase C-terminal domain-like"/>
    <property type="match status" value="1"/>
</dbReference>
<evidence type="ECO:0000313" key="9">
    <source>
        <dbReference type="EMBL" id="MBR9651512.1"/>
    </source>
</evidence>
<dbReference type="InterPro" id="IPR006089">
    <property type="entry name" value="Acyl-CoA_DH_CS"/>
</dbReference>
<accession>A0ABS5HRB3</accession>
<dbReference type="PIRSF" id="PIRSF016578">
    <property type="entry name" value="HsaA"/>
    <property type="match status" value="1"/>
</dbReference>
<dbReference type="InterPro" id="IPR036250">
    <property type="entry name" value="AcylCo_DH-like_C"/>
</dbReference>
<dbReference type="CDD" id="cd00567">
    <property type="entry name" value="ACAD"/>
    <property type="match status" value="1"/>
</dbReference>
<evidence type="ECO:0000259" key="7">
    <source>
        <dbReference type="Pfam" id="PF02770"/>
    </source>
</evidence>
<comment type="cofactor">
    <cofactor evidence="1 5">
        <name>FAD</name>
        <dbReference type="ChEBI" id="CHEBI:57692"/>
    </cofactor>
</comment>
<feature type="domain" description="Acyl-CoA dehydrogenase/oxidase C-terminal" evidence="6">
    <location>
        <begin position="235"/>
        <end position="382"/>
    </location>
</feature>